<reference evidence="14" key="1">
    <citation type="journal article" date="2019" name="bioRxiv">
        <title>The Genome of the Zebra Mussel, Dreissena polymorpha: A Resource for Invasive Species Research.</title>
        <authorList>
            <person name="McCartney M.A."/>
            <person name="Auch B."/>
            <person name="Kono T."/>
            <person name="Mallez S."/>
            <person name="Zhang Y."/>
            <person name="Obille A."/>
            <person name="Becker A."/>
            <person name="Abrahante J.E."/>
            <person name="Garbe J."/>
            <person name="Badalamenti J.P."/>
            <person name="Herman A."/>
            <person name="Mangelson H."/>
            <person name="Liachko I."/>
            <person name="Sullivan S."/>
            <person name="Sone E.D."/>
            <person name="Koren S."/>
            <person name="Silverstein K.A.T."/>
            <person name="Beckman K.B."/>
            <person name="Gohl D.M."/>
        </authorList>
    </citation>
    <scope>NUCLEOTIDE SEQUENCE</scope>
    <source>
        <strain evidence="14">Duluth1</strain>
        <tissue evidence="14">Whole animal</tissue>
    </source>
</reference>
<evidence type="ECO:0000256" key="9">
    <source>
        <dbReference type="ARBA" id="ARBA00023187"/>
    </source>
</evidence>
<dbReference type="PROSITE" id="PS50006">
    <property type="entry name" value="FHA_DOMAIN"/>
    <property type="match status" value="1"/>
</dbReference>
<evidence type="ECO:0000256" key="4">
    <source>
        <dbReference type="ARBA" id="ARBA00022664"/>
    </source>
</evidence>
<dbReference type="Gene3D" id="2.60.200.20">
    <property type="match status" value="1"/>
</dbReference>
<dbReference type="EMBL" id="JAIWYP010000011">
    <property type="protein sequence ID" value="KAH3739062.1"/>
    <property type="molecule type" value="Genomic_DNA"/>
</dbReference>
<proteinExistence type="predicted"/>
<comment type="subcellular location">
    <subcellularLocation>
        <location evidence="1">Nucleus</location>
    </subcellularLocation>
</comment>
<keyword evidence="10" id="KW-0539">Nucleus</keyword>
<feature type="region of interest" description="Disordered" evidence="12">
    <location>
        <begin position="1"/>
        <end position="191"/>
    </location>
</feature>
<dbReference type="AlphaFoldDB" id="A0A9D4D6J4"/>
<evidence type="ECO:0000256" key="1">
    <source>
        <dbReference type="ARBA" id="ARBA00004123"/>
    </source>
</evidence>
<feature type="compositionally biased region" description="Basic residues" evidence="12">
    <location>
        <begin position="139"/>
        <end position="150"/>
    </location>
</feature>
<keyword evidence="5" id="KW-0747">Spliceosome</keyword>
<keyword evidence="2" id="KW-1017">Isopeptide bond</keyword>
<evidence type="ECO:0000313" key="15">
    <source>
        <dbReference type="Proteomes" id="UP000828390"/>
    </source>
</evidence>
<name>A0A9D4D6J4_DREPO</name>
<keyword evidence="9" id="KW-0508">mRNA splicing</keyword>
<feature type="compositionally biased region" description="Basic and acidic residues" evidence="12">
    <location>
        <begin position="69"/>
        <end position="138"/>
    </location>
</feature>
<keyword evidence="15" id="KW-1185">Reference proteome</keyword>
<dbReference type="InterPro" id="IPR050923">
    <property type="entry name" value="Cell_Proc_Reg/RNA_Proc"/>
</dbReference>
<dbReference type="PANTHER" id="PTHR23308">
    <property type="entry name" value="NUCLEAR INHIBITOR OF PROTEIN PHOSPHATASE-1"/>
    <property type="match status" value="1"/>
</dbReference>
<keyword evidence="7" id="KW-0175">Coiled coil</keyword>
<dbReference type="GO" id="GO:0008380">
    <property type="term" value="P:RNA splicing"/>
    <property type="evidence" value="ECO:0007669"/>
    <property type="project" value="UniProtKB-KW"/>
</dbReference>
<evidence type="ECO:0000256" key="11">
    <source>
        <dbReference type="ARBA" id="ARBA00055964"/>
    </source>
</evidence>
<keyword evidence="6" id="KW-0832">Ubl conjugation</keyword>
<reference evidence="14" key="2">
    <citation type="submission" date="2020-11" db="EMBL/GenBank/DDBJ databases">
        <authorList>
            <person name="McCartney M.A."/>
            <person name="Auch B."/>
            <person name="Kono T."/>
            <person name="Mallez S."/>
            <person name="Becker A."/>
            <person name="Gohl D.M."/>
            <person name="Silverstein K.A.T."/>
            <person name="Koren S."/>
            <person name="Bechman K.B."/>
            <person name="Herman A."/>
            <person name="Abrahante J.E."/>
            <person name="Garbe J."/>
        </authorList>
    </citation>
    <scope>NUCLEOTIDE SEQUENCE</scope>
    <source>
        <strain evidence="14">Duluth1</strain>
        <tissue evidence="14">Whole animal</tissue>
    </source>
</reference>
<feature type="compositionally biased region" description="Basic and acidic residues" evidence="12">
    <location>
        <begin position="151"/>
        <end position="163"/>
    </location>
</feature>
<dbReference type="InterPro" id="IPR000253">
    <property type="entry name" value="FHA_dom"/>
</dbReference>
<dbReference type="GO" id="GO:0031047">
    <property type="term" value="P:regulatory ncRNA-mediated gene silencing"/>
    <property type="evidence" value="ECO:0007669"/>
    <property type="project" value="UniProtKB-KW"/>
</dbReference>
<keyword evidence="4" id="KW-0507">mRNA processing</keyword>
<protein>
    <recommendedName>
        <fullName evidence="13">FHA domain-containing protein</fullName>
    </recommendedName>
</protein>
<evidence type="ECO:0000313" key="14">
    <source>
        <dbReference type="EMBL" id="KAH3739062.1"/>
    </source>
</evidence>
<dbReference type="InterPro" id="IPR008984">
    <property type="entry name" value="SMAD_FHA_dom_sf"/>
</dbReference>
<keyword evidence="3" id="KW-0597">Phosphoprotein</keyword>
<evidence type="ECO:0000256" key="8">
    <source>
        <dbReference type="ARBA" id="ARBA00023158"/>
    </source>
</evidence>
<dbReference type="FunFam" id="2.60.200.20:FF:000008">
    <property type="entry name" value="smad nuclear-interacting protein 1"/>
    <property type="match status" value="1"/>
</dbReference>
<accession>A0A9D4D6J4</accession>
<evidence type="ECO:0000256" key="2">
    <source>
        <dbReference type="ARBA" id="ARBA00022499"/>
    </source>
</evidence>
<dbReference type="Pfam" id="PF00498">
    <property type="entry name" value="FHA"/>
    <property type="match status" value="1"/>
</dbReference>
<sequence length="342" mass="40142">MVRSKSHSSSDDEREHHHKEKHHRKRSSSPKRSHKKQRTRSSTSPLERSGDVKRKIKSEPLSNTEGDSSPERKPKMKKEHTLSRGDREHNRHRIQGERHADREIHHRAGRHGHSDNVRVKQEPDSEEDMRQQRNERRVHDQRRRENRQKRGLPEREQFGRPESDAATGGQENAAQQPKDAPNFELSGKLTEDTNTYKGVVIKYNEPPEARKPKKRWRLYPFKNDEALKPFHMHRQSAFLFGRDRIIADIPVDHPSCSKQHAVFQYRMVPYEKPDGRKAYKIAPYIIDLESANGTFVNNKRIESRCYVELMEKDVIKFGFSSREYVLLHDKSNTDEVASDVSD</sequence>
<evidence type="ECO:0000259" key="13">
    <source>
        <dbReference type="PROSITE" id="PS50006"/>
    </source>
</evidence>
<evidence type="ECO:0000256" key="12">
    <source>
        <dbReference type="SAM" id="MobiDB-lite"/>
    </source>
</evidence>
<dbReference type="SUPFAM" id="SSF49879">
    <property type="entry name" value="SMAD/FHA domain"/>
    <property type="match status" value="1"/>
</dbReference>
<keyword evidence="8" id="KW-0943">RNA-mediated gene silencing</keyword>
<evidence type="ECO:0000256" key="7">
    <source>
        <dbReference type="ARBA" id="ARBA00023054"/>
    </source>
</evidence>
<dbReference type="GO" id="GO:0005681">
    <property type="term" value="C:spliceosomal complex"/>
    <property type="evidence" value="ECO:0007669"/>
    <property type="project" value="UniProtKB-KW"/>
</dbReference>
<dbReference type="CDD" id="cd22718">
    <property type="entry name" value="FHA_SNIP1"/>
    <property type="match status" value="1"/>
</dbReference>
<evidence type="ECO:0000256" key="10">
    <source>
        <dbReference type="ARBA" id="ARBA00023242"/>
    </source>
</evidence>
<comment type="caution">
    <text evidence="14">The sequence shown here is derived from an EMBL/GenBank/DDBJ whole genome shotgun (WGS) entry which is preliminary data.</text>
</comment>
<comment type="function">
    <text evidence="11">Required for pre-mRNA splicing as component of the spliceosome. As a component of the minor spliceosome, involved in the splicing of U12-type introns in pre-mRNAs. Down-regulates NF-kappa-B signaling by competing with RELA for CREBBP/EP300 binding. Involved in the microRNA (miRNA) biogenesis. May be involved in cyclin-D1/CCND1 mRNA stability through the SNARP complex which associates with both the 3'end of the CCND1 gene and its mRNA.</text>
</comment>
<dbReference type="Proteomes" id="UP000828390">
    <property type="component" value="Unassembled WGS sequence"/>
</dbReference>
<feature type="domain" description="FHA" evidence="13">
    <location>
        <begin position="238"/>
        <end position="301"/>
    </location>
</feature>
<organism evidence="14 15">
    <name type="scientific">Dreissena polymorpha</name>
    <name type="common">Zebra mussel</name>
    <name type="synonym">Mytilus polymorpha</name>
    <dbReference type="NCBI Taxonomy" id="45954"/>
    <lineage>
        <taxon>Eukaryota</taxon>
        <taxon>Metazoa</taxon>
        <taxon>Spiralia</taxon>
        <taxon>Lophotrochozoa</taxon>
        <taxon>Mollusca</taxon>
        <taxon>Bivalvia</taxon>
        <taxon>Autobranchia</taxon>
        <taxon>Heteroconchia</taxon>
        <taxon>Euheterodonta</taxon>
        <taxon>Imparidentia</taxon>
        <taxon>Neoheterodontei</taxon>
        <taxon>Myida</taxon>
        <taxon>Dreissenoidea</taxon>
        <taxon>Dreissenidae</taxon>
        <taxon>Dreissena</taxon>
    </lineage>
</organism>
<evidence type="ECO:0000256" key="3">
    <source>
        <dbReference type="ARBA" id="ARBA00022553"/>
    </source>
</evidence>
<dbReference type="GO" id="GO:0006397">
    <property type="term" value="P:mRNA processing"/>
    <property type="evidence" value="ECO:0007669"/>
    <property type="project" value="UniProtKB-KW"/>
</dbReference>
<evidence type="ECO:0000256" key="5">
    <source>
        <dbReference type="ARBA" id="ARBA00022728"/>
    </source>
</evidence>
<dbReference type="OrthoDB" id="444265at2759"/>
<dbReference type="SMART" id="SM00240">
    <property type="entry name" value="FHA"/>
    <property type="match status" value="1"/>
</dbReference>
<evidence type="ECO:0000256" key="6">
    <source>
        <dbReference type="ARBA" id="ARBA00022843"/>
    </source>
</evidence>
<gene>
    <name evidence="14" type="ORF">DPMN_045708</name>
</gene>
<feature type="compositionally biased region" description="Basic residues" evidence="12">
    <location>
        <begin position="16"/>
        <end position="39"/>
    </location>
</feature>